<feature type="compositionally biased region" description="Basic and acidic residues" evidence="1">
    <location>
        <begin position="407"/>
        <end position="421"/>
    </location>
</feature>
<dbReference type="AlphaFoldDB" id="A0A2S9XTU6"/>
<sequence>MIGEALLALALVFASPPVDPGTSGGAETGEPELAAPAPAAPPVAPRKQPASSADAPITVTTRLTPDPSHIGDLLTLEVIVAYPRDHAINLPNGLDFAPLELVSIVEGEVESTGNDLRQRFTITLQHFDVGAAEVPSFPVTWIDPDDAVHTYAVPPHVFVVESLLVNEAEPQLRGEDPMISLEYPNVSLAVIIYSVLAGVLLASVLAALFVMWRRRERPVVLPPPVPPHERALADLVTLAGQREALIENGAYQDYYLRLTEIAKRYVGGRFGFEALDRTTEEIQDALRRGQLRVEPLDPKQVMTFLQDCDLVKFARLSPSNDEAREALEVVREMVDRSKPVEGQVEGQVEDPDEGQDKVAGEPGAAQDAAADRERARARRPADPQPVAKQAPPADPSDAEPPAPSPEADTHQAEDRAPGDSP</sequence>
<evidence type="ECO:0000256" key="1">
    <source>
        <dbReference type="SAM" id="MobiDB-lite"/>
    </source>
</evidence>
<evidence type="ECO:0000256" key="2">
    <source>
        <dbReference type="SAM" id="Phobius"/>
    </source>
</evidence>
<keyword evidence="2" id="KW-1133">Transmembrane helix</keyword>
<reference evidence="3 4" key="1">
    <citation type="submission" date="2018-03" db="EMBL/GenBank/DDBJ databases">
        <title>Draft Genome Sequences of the Obligatory Marine Myxobacteria Enhygromyxa salina SWB007.</title>
        <authorList>
            <person name="Poehlein A."/>
            <person name="Moghaddam J.A."/>
            <person name="Harms H."/>
            <person name="Alanjari M."/>
            <person name="Koenig G.M."/>
            <person name="Daniel R."/>
            <person name="Schaeberle T.F."/>
        </authorList>
    </citation>
    <scope>NUCLEOTIDE SEQUENCE [LARGE SCALE GENOMIC DNA]</scope>
    <source>
        <strain evidence="3 4">SWB007</strain>
    </source>
</reference>
<dbReference type="EMBL" id="PVNL01000135">
    <property type="protein sequence ID" value="PRP96298.1"/>
    <property type="molecule type" value="Genomic_DNA"/>
</dbReference>
<feature type="compositionally biased region" description="Pro residues" evidence="1">
    <location>
        <begin position="392"/>
        <end position="404"/>
    </location>
</feature>
<gene>
    <name evidence="3" type="ORF">ENSA7_71130</name>
</gene>
<organism evidence="3 4">
    <name type="scientific">Enhygromyxa salina</name>
    <dbReference type="NCBI Taxonomy" id="215803"/>
    <lineage>
        <taxon>Bacteria</taxon>
        <taxon>Pseudomonadati</taxon>
        <taxon>Myxococcota</taxon>
        <taxon>Polyangia</taxon>
        <taxon>Nannocystales</taxon>
        <taxon>Nannocystaceae</taxon>
        <taxon>Enhygromyxa</taxon>
    </lineage>
</organism>
<proteinExistence type="predicted"/>
<feature type="region of interest" description="Disordered" evidence="1">
    <location>
        <begin position="337"/>
        <end position="421"/>
    </location>
</feature>
<dbReference type="Proteomes" id="UP000238823">
    <property type="component" value="Unassembled WGS sequence"/>
</dbReference>
<protein>
    <recommendedName>
        <fullName evidence="5">Protein BatD</fullName>
    </recommendedName>
</protein>
<feature type="region of interest" description="Disordered" evidence="1">
    <location>
        <begin position="20"/>
        <end position="56"/>
    </location>
</feature>
<keyword evidence="2" id="KW-0472">Membrane</keyword>
<dbReference type="RefSeq" id="WP_106093898.1">
    <property type="nucleotide sequence ID" value="NZ_PVNL01000135.1"/>
</dbReference>
<evidence type="ECO:0000313" key="3">
    <source>
        <dbReference type="EMBL" id="PRP96298.1"/>
    </source>
</evidence>
<accession>A0A2S9XTU6</accession>
<evidence type="ECO:0008006" key="5">
    <source>
        <dbReference type="Google" id="ProtNLM"/>
    </source>
</evidence>
<dbReference type="OrthoDB" id="9807384at2"/>
<evidence type="ECO:0000313" key="4">
    <source>
        <dbReference type="Proteomes" id="UP000238823"/>
    </source>
</evidence>
<name>A0A2S9XTU6_9BACT</name>
<keyword evidence="2" id="KW-0812">Transmembrane</keyword>
<feature type="transmembrane region" description="Helical" evidence="2">
    <location>
        <begin position="188"/>
        <end position="212"/>
    </location>
</feature>
<comment type="caution">
    <text evidence="3">The sequence shown here is derived from an EMBL/GenBank/DDBJ whole genome shotgun (WGS) entry which is preliminary data.</text>
</comment>